<protein>
    <submittedName>
        <fullName evidence="3">EVE domain-containing protein</fullName>
    </submittedName>
</protein>
<gene>
    <name evidence="3" type="ORF">HC757_00450</name>
</gene>
<evidence type="ECO:0000313" key="4">
    <source>
        <dbReference type="Proteomes" id="UP000737113"/>
    </source>
</evidence>
<dbReference type="InterPro" id="IPR015947">
    <property type="entry name" value="PUA-like_sf"/>
</dbReference>
<proteinExistence type="predicted"/>
<evidence type="ECO:0000313" key="3">
    <source>
        <dbReference type="EMBL" id="NMH63655.1"/>
    </source>
</evidence>
<dbReference type="SUPFAM" id="SSF88697">
    <property type="entry name" value="PUA domain-like"/>
    <property type="match status" value="1"/>
</dbReference>
<dbReference type="CDD" id="cd21133">
    <property type="entry name" value="EVE"/>
    <property type="match status" value="1"/>
</dbReference>
<dbReference type="PANTHER" id="PTHR14087">
    <property type="entry name" value="THYMOCYTE NUCLEAR PROTEIN 1"/>
    <property type="match status" value="1"/>
</dbReference>
<dbReference type="Gene3D" id="3.10.590.10">
    <property type="entry name" value="ph1033 like domains"/>
    <property type="match status" value="1"/>
</dbReference>
<dbReference type="InterPro" id="IPR047197">
    <property type="entry name" value="THYN1-like_EVE"/>
</dbReference>
<dbReference type="FunFam" id="3.10.590.10:FF:000003">
    <property type="entry name" value="Thymocyte nuclear protein 1"/>
    <property type="match status" value="1"/>
</dbReference>
<name>A0A972FPC7_9GAMM</name>
<dbReference type="PANTHER" id="PTHR14087:SF7">
    <property type="entry name" value="THYMOCYTE NUCLEAR PROTEIN 1"/>
    <property type="match status" value="1"/>
</dbReference>
<organism evidence="3 4">
    <name type="scientific">Shewanella salipaludis</name>
    <dbReference type="NCBI Taxonomy" id="2723052"/>
    <lineage>
        <taxon>Bacteria</taxon>
        <taxon>Pseudomonadati</taxon>
        <taxon>Pseudomonadota</taxon>
        <taxon>Gammaproteobacteria</taxon>
        <taxon>Alteromonadales</taxon>
        <taxon>Shewanellaceae</taxon>
        <taxon>Shewanella</taxon>
    </lineage>
</organism>
<evidence type="ECO:0000259" key="2">
    <source>
        <dbReference type="Pfam" id="PF01878"/>
    </source>
</evidence>
<dbReference type="RefSeq" id="WP_169562299.1">
    <property type="nucleotide sequence ID" value="NZ_JAAXYH010000001.1"/>
</dbReference>
<evidence type="ECO:0000256" key="1">
    <source>
        <dbReference type="ARBA" id="ARBA00022553"/>
    </source>
</evidence>
<accession>A0A972FPC7</accession>
<sequence>MNYWLMKSEPHEFSIDDLHAKAPQAEPWQGIRNYQARNFIRDAIQVGDEVFFYHSSCKVPGIVGIARVTSTAYTDASAFDPDSAYHDPKSSPEKPRWLSVDIGFVKKFDRNISLSEIKATPALAEMYLVKKGARLSIQPVTADEWQFICHMAAEPAHHETTGA</sequence>
<dbReference type="InterPro" id="IPR002740">
    <property type="entry name" value="EVE_domain"/>
</dbReference>
<dbReference type="Pfam" id="PF01878">
    <property type="entry name" value="EVE"/>
    <property type="match status" value="1"/>
</dbReference>
<dbReference type="AlphaFoldDB" id="A0A972FPC7"/>
<dbReference type="EMBL" id="JAAXYH010000001">
    <property type="protein sequence ID" value="NMH63655.1"/>
    <property type="molecule type" value="Genomic_DNA"/>
</dbReference>
<reference evidence="3" key="1">
    <citation type="submission" date="2020-04" db="EMBL/GenBank/DDBJ databases">
        <title>Description of Shewanella salipaludis sp. nov., isolated from a salt marsh.</title>
        <authorList>
            <person name="Park S."/>
            <person name="Yoon J.-H."/>
        </authorList>
    </citation>
    <scope>NUCLEOTIDE SEQUENCE</scope>
    <source>
        <strain evidence="3">SHSM-M6</strain>
    </source>
</reference>
<dbReference type="InterPro" id="IPR052181">
    <property type="entry name" value="5hmC_binding"/>
</dbReference>
<keyword evidence="4" id="KW-1185">Reference proteome</keyword>
<feature type="domain" description="EVE" evidence="2">
    <location>
        <begin position="2"/>
        <end position="151"/>
    </location>
</feature>
<keyword evidence="1" id="KW-0597">Phosphoprotein</keyword>
<dbReference type="Proteomes" id="UP000737113">
    <property type="component" value="Unassembled WGS sequence"/>
</dbReference>
<comment type="caution">
    <text evidence="3">The sequence shown here is derived from an EMBL/GenBank/DDBJ whole genome shotgun (WGS) entry which is preliminary data.</text>
</comment>